<evidence type="ECO:0000256" key="1">
    <source>
        <dbReference type="ARBA" id="ARBA00006739"/>
    </source>
</evidence>
<dbReference type="Gene3D" id="3.90.550.10">
    <property type="entry name" value="Spore Coat Polysaccharide Biosynthesis Protein SpsA, Chain A"/>
    <property type="match status" value="1"/>
</dbReference>
<gene>
    <name evidence="3" type="ORF">BKA03_001996</name>
</gene>
<dbReference type="InterPro" id="IPR029044">
    <property type="entry name" value="Nucleotide-diphossugar_trans"/>
</dbReference>
<reference evidence="3 4" key="1">
    <citation type="submission" date="2020-07" db="EMBL/GenBank/DDBJ databases">
        <title>Sequencing the genomes of 1000 actinobacteria strains.</title>
        <authorList>
            <person name="Klenk H.-P."/>
        </authorList>
    </citation>
    <scope>NUCLEOTIDE SEQUENCE [LARGE SCALE GENOMIC DNA]</scope>
    <source>
        <strain evidence="3 4">DSM 19970</strain>
    </source>
</reference>
<evidence type="ECO:0000313" key="4">
    <source>
        <dbReference type="Proteomes" id="UP000547973"/>
    </source>
</evidence>
<dbReference type="InterPro" id="IPR050256">
    <property type="entry name" value="Glycosyltransferase_2"/>
</dbReference>
<evidence type="ECO:0000259" key="2">
    <source>
        <dbReference type="Pfam" id="PF00535"/>
    </source>
</evidence>
<comment type="similarity">
    <text evidence="1">Belongs to the glycosyltransferase 2 family.</text>
</comment>
<dbReference type="SUPFAM" id="SSF53448">
    <property type="entry name" value="Nucleotide-diphospho-sugar transferases"/>
    <property type="match status" value="1"/>
</dbReference>
<feature type="domain" description="Glycosyltransferase 2-like" evidence="2">
    <location>
        <begin position="25"/>
        <end position="180"/>
    </location>
</feature>
<dbReference type="Proteomes" id="UP000547973">
    <property type="component" value="Unassembled WGS sequence"/>
</dbReference>
<dbReference type="Pfam" id="PF00535">
    <property type="entry name" value="Glycos_transf_2"/>
    <property type="match status" value="1"/>
</dbReference>
<dbReference type="PANTHER" id="PTHR48090:SF7">
    <property type="entry name" value="RFBJ PROTEIN"/>
    <property type="match status" value="1"/>
</dbReference>
<dbReference type="PANTHER" id="PTHR48090">
    <property type="entry name" value="UNDECAPRENYL-PHOSPHATE 4-DEOXY-4-FORMAMIDO-L-ARABINOSE TRANSFERASE-RELATED"/>
    <property type="match status" value="1"/>
</dbReference>
<protein>
    <recommendedName>
        <fullName evidence="2">Glycosyltransferase 2-like domain-containing protein</fullName>
    </recommendedName>
</protein>
<accession>A0A7Y9ZAN6</accession>
<dbReference type="RefSeq" id="WP_062075744.1">
    <property type="nucleotide sequence ID" value="NZ_BBRC01000013.1"/>
</dbReference>
<evidence type="ECO:0000313" key="3">
    <source>
        <dbReference type="EMBL" id="NYI41877.1"/>
    </source>
</evidence>
<dbReference type="CDD" id="cd04179">
    <property type="entry name" value="DPM_DPG-synthase_like"/>
    <property type="match status" value="1"/>
</dbReference>
<keyword evidence="4" id="KW-1185">Reference proteome</keyword>
<comment type="caution">
    <text evidence="3">The sequence shown here is derived from an EMBL/GenBank/DDBJ whole genome shotgun (WGS) entry which is preliminary data.</text>
</comment>
<dbReference type="EMBL" id="JACBZO010000001">
    <property type="protein sequence ID" value="NYI41877.1"/>
    <property type="molecule type" value="Genomic_DNA"/>
</dbReference>
<name>A0A7Y9ZAN6_9MICO</name>
<dbReference type="OrthoDB" id="9797819at2"/>
<sequence>MTGQPRARLASLAIQLPDATPLDVTILLPCRNEAATVAVCTTLALAWIARRNLTGEVLVVDNASTDTSPANARTAGARVINEPRVGYGNALRTGIGSARGRIVIMADADNTYDLTDLDAFYDPIALDHTHDIVIGDRFNQPPARVAMSSLHRAGNWALSALTRATTGTPVHDLHCGLRSFTRTTMTDLPTWSTGMEFATHMLTHAHHQHLRIAQTPITLHAPANGRRSNLHPLRDGLRHLATIAREALRRRAARTPT</sequence>
<proteinExistence type="inferred from homology"/>
<organism evidence="3 4">
    <name type="scientific">Demequina lutea</name>
    <dbReference type="NCBI Taxonomy" id="431489"/>
    <lineage>
        <taxon>Bacteria</taxon>
        <taxon>Bacillati</taxon>
        <taxon>Actinomycetota</taxon>
        <taxon>Actinomycetes</taxon>
        <taxon>Micrococcales</taxon>
        <taxon>Demequinaceae</taxon>
        <taxon>Demequina</taxon>
    </lineage>
</organism>
<dbReference type="AlphaFoldDB" id="A0A7Y9ZAN6"/>
<dbReference type="InterPro" id="IPR001173">
    <property type="entry name" value="Glyco_trans_2-like"/>
</dbReference>